<protein>
    <recommendedName>
        <fullName evidence="9">TRAP transporter small permease protein</fullName>
    </recommendedName>
</protein>
<accession>A0A1Y6BRR3</accession>
<comment type="subunit">
    <text evidence="9">The complex comprises the extracytoplasmic solute receptor protein and the two transmembrane proteins.</text>
</comment>
<dbReference type="Proteomes" id="UP000192917">
    <property type="component" value="Unassembled WGS sequence"/>
</dbReference>
<feature type="domain" description="Tripartite ATP-independent periplasmic transporters DctQ component" evidence="10">
    <location>
        <begin position="28"/>
        <end position="156"/>
    </location>
</feature>
<dbReference type="Pfam" id="PF04290">
    <property type="entry name" value="DctQ"/>
    <property type="match status" value="1"/>
</dbReference>
<evidence type="ECO:0000256" key="5">
    <source>
        <dbReference type="ARBA" id="ARBA00022692"/>
    </source>
</evidence>
<evidence type="ECO:0000313" key="11">
    <source>
        <dbReference type="EMBL" id="SMF25511.1"/>
    </source>
</evidence>
<reference evidence="11 12" key="1">
    <citation type="submission" date="2017-04" db="EMBL/GenBank/DDBJ databases">
        <authorList>
            <person name="Afonso C.L."/>
            <person name="Miller P.J."/>
            <person name="Scott M.A."/>
            <person name="Spackman E."/>
            <person name="Goraichik I."/>
            <person name="Dimitrov K.M."/>
            <person name="Suarez D.L."/>
            <person name="Swayne D.E."/>
        </authorList>
    </citation>
    <scope>NUCLEOTIDE SEQUENCE [LARGE SCALE GENOMIC DNA]</scope>
    <source>
        <strain evidence="11 12">USBA 355</strain>
    </source>
</reference>
<keyword evidence="12" id="KW-1185">Reference proteome</keyword>
<dbReference type="InterPro" id="IPR007387">
    <property type="entry name" value="TRAP_DctQ"/>
</dbReference>
<sequence>MLFVRAITGLNRLFFLLSAGLLYAMAPLLLIDVVCRYLFDSPTVWASEMALLLFGPMFLLAGPYVLHLKGHVAMDVVRRLLPARAERLVELLNFPVIAAFCLILLWYAGPLALESWQYGETSFSAWNPQIWWTKATVPLALLLLLLQTVAEFVRTLIEGPAPEETVTTPSGTTPSGEVKR</sequence>
<evidence type="ECO:0000256" key="7">
    <source>
        <dbReference type="ARBA" id="ARBA00023136"/>
    </source>
</evidence>
<evidence type="ECO:0000256" key="9">
    <source>
        <dbReference type="RuleBase" id="RU369079"/>
    </source>
</evidence>
<dbReference type="GO" id="GO:0005886">
    <property type="term" value="C:plasma membrane"/>
    <property type="evidence" value="ECO:0007669"/>
    <property type="project" value="UniProtKB-SubCell"/>
</dbReference>
<feature type="transmembrane region" description="Helical" evidence="9">
    <location>
        <begin position="129"/>
        <end position="146"/>
    </location>
</feature>
<dbReference type="GO" id="GO:0022857">
    <property type="term" value="F:transmembrane transporter activity"/>
    <property type="evidence" value="ECO:0007669"/>
    <property type="project" value="UniProtKB-UniRule"/>
</dbReference>
<dbReference type="STRING" id="560819.SAMN05428998_108175"/>
<comment type="function">
    <text evidence="9">Part of the tripartite ATP-independent periplasmic (TRAP) transport system.</text>
</comment>
<dbReference type="AlphaFoldDB" id="A0A1Y6BRR3"/>
<feature type="transmembrane region" description="Helical" evidence="9">
    <location>
        <begin position="45"/>
        <end position="67"/>
    </location>
</feature>
<keyword evidence="6 9" id="KW-1133">Transmembrane helix</keyword>
<proteinExistence type="inferred from homology"/>
<evidence type="ECO:0000256" key="4">
    <source>
        <dbReference type="ARBA" id="ARBA00022519"/>
    </source>
</evidence>
<keyword evidence="7 9" id="KW-0472">Membrane</keyword>
<dbReference type="RefSeq" id="WP_085123056.1">
    <property type="nucleotide sequence ID" value="NZ_FWZX01000008.1"/>
</dbReference>
<evidence type="ECO:0000256" key="1">
    <source>
        <dbReference type="ARBA" id="ARBA00004429"/>
    </source>
</evidence>
<comment type="similarity">
    <text evidence="8 9">Belongs to the TRAP transporter small permease family.</text>
</comment>
<keyword evidence="2 9" id="KW-0813">Transport</keyword>
<evidence type="ECO:0000259" key="10">
    <source>
        <dbReference type="Pfam" id="PF04290"/>
    </source>
</evidence>
<dbReference type="InterPro" id="IPR055348">
    <property type="entry name" value="DctQ"/>
</dbReference>
<feature type="transmembrane region" description="Helical" evidence="9">
    <location>
        <begin position="88"/>
        <end position="109"/>
    </location>
</feature>
<evidence type="ECO:0000256" key="6">
    <source>
        <dbReference type="ARBA" id="ARBA00022989"/>
    </source>
</evidence>
<evidence type="ECO:0000256" key="2">
    <source>
        <dbReference type="ARBA" id="ARBA00022448"/>
    </source>
</evidence>
<dbReference type="EMBL" id="FWZX01000008">
    <property type="protein sequence ID" value="SMF25511.1"/>
    <property type="molecule type" value="Genomic_DNA"/>
</dbReference>
<comment type="subcellular location">
    <subcellularLocation>
        <location evidence="1 9">Cell inner membrane</location>
        <topology evidence="1 9">Multi-pass membrane protein</topology>
    </subcellularLocation>
</comment>
<feature type="transmembrane region" description="Helical" evidence="9">
    <location>
        <begin position="12"/>
        <end position="39"/>
    </location>
</feature>
<dbReference type="PANTHER" id="PTHR35011">
    <property type="entry name" value="2,3-DIKETO-L-GULONATE TRAP TRANSPORTER SMALL PERMEASE PROTEIN YIAM"/>
    <property type="match status" value="1"/>
</dbReference>
<evidence type="ECO:0000313" key="12">
    <source>
        <dbReference type="Proteomes" id="UP000192917"/>
    </source>
</evidence>
<organism evidence="11 12">
    <name type="scientific">Tistlia consotensis USBA 355</name>
    <dbReference type="NCBI Taxonomy" id="560819"/>
    <lineage>
        <taxon>Bacteria</taxon>
        <taxon>Pseudomonadati</taxon>
        <taxon>Pseudomonadota</taxon>
        <taxon>Alphaproteobacteria</taxon>
        <taxon>Rhodospirillales</taxon>
        <taxon>Rhodovibrionaceae</taxon>
        <taxon>Tistlia</taxon>
    </lineage>
</organism>
<keyword evidence="5 9" id="KW-0812">Transmembrane</keyword>
<gene>
    <name evidence="11" type="ORF">SAMN05428998_108175</name>
</gene>
<keyword evidence="3" id="KW-1003">Cell membrane</keyword>
<evidence type="ECO:0000256" key="3">
    <source>
        <dbReference type="ARBA" id="ARBA00022475"/>
    </source>
</evidence>
<name>A0A1Y6BRR3_9PROT</name>
<keyword evidence="4 9" id="KW-0997">Cell inner membrane</keyword>
<evidence type="ECO:0000256" key="8">
    <source>
        <dbReference type="ARBA" id="ARBA00038436"/>
    </source>
</evidence>